<protein>
    <submittedName>
        <fullName evidence="1">Uncharacterized protein</fullName>
    </submittedName>
</protein>
<reference evidence="1 2" key="1">
    <citation type="journal article" date="2011" name="Stand. Genomic Sci.">
        <title>Complete genome sequence of the acetate-degrading sulfate reducer Desulfobacca acetoxidans type strain (ASRB2).</title>
        <authorList>
            <person name="Goker M."/>
            <person name="Teshima H."/>
            <person name="Lapidus A."/>
            <person name="Nolan M."/>
            <person name="Lucas S."/>
            <person name="Hammon N."/>
            <person name="Deshpande S."/>
            <person name="Cheng J.F."/>
            <person name="Tapia R."/>
            <person name="Han C."/>
            <person name="Goodwin L."/>
            <person name="Pitluck S."/>
            <person name="Huntemann M."/>
            <person name="Liolios K."/>
            <person name="Ivanova N."/>
            <person name="Pagani I."/>
            <person name="Mavromatis K."/>
            <person name="Ovchinikova G."/>
            <person name="Pati A."/>
            <person name="Chen A."/>
            <person name="Palaniappan K."/>
            <person name="Land M."/>
            <person name="Hauser L."/>
            <person name="Brambilla E.M."/>
            <person name="Rohde M."/>
            <person name="Spring S."/>
            <person name="Detter J.C."/>
            <person name="Woyke T."/>
            <person name="Bristow J."/>
            <person name="Eisen J.A."/>
            <person name="Markowitz V."/>
            <person name="Hugenholtz P."/>
            <person name="Kyrpides N.C."/>
            <person name="Klenk H.P."/>
        </authorList>
    </citation>
    <scope>NUCLEOTIDE SEQUENCE [LARGE SCALE GENOMIC DNA]</scope>
    <source>
        <strain evidence="2">ATCC 700848 / DSM 11109 / ASRB2</strain>
    </source>
</reference>
<name>F2NIA5_DESAR</name>
<sequence length="71" mass="8303">MALHIIMIYTTYTFFERGFLSKPGIPDLDQNWLQIRLSKNIVSYLPIQLQSVLKSPHMYRQAMADVALVYI</sequence>
<keyword evidence="2" id="KW-1185">Reference proteome</keyword>
<dbReference type="KEGG" id="dao:Desac_2045"/>
<dbReference type="EMBL" id="CP002629">
    <property type="protein sequence ID" value="AEB09874.1"/>
    <property type="molecule type" value="Genomic_DNA"/>
</dbReference>
<accession>F2NIA5</accession>
<gene>
    <name evidence="1" type="ordered locus">Desac_2045</name>
</gene>
<dbReference type="AlphaFoldDB" id="F2NIA5"/>
<evidence type="ECO:0000313" key="2">
    <source>
        <dbReference type="Proteomes" id="UP000000483"/>
    </source>
</evidence>
<evidence type="ECO:0000313" key="1">
    <source>
        <dbReference type="EMBL" id="AEB09874.1"/>
    </source>
</evidence>
<dbReference type="Proteomes" id="UP000000483">
    <property type="component" value="Chromosome"/>
</dbReference>
<organism evidence="1 2">
    <name type="scientific">Desulfobacca acetoxidans (strain ATCC 700848 / DSM 11109 / ASRB2)</name>
    <dbReference type="NCBI Taxonomy" id="880072"/>
    <lineage>
        <taxon>Bacteria</taxon>
        <taxon>Pseudomonadati</taxon>
        <taxon>Thermodesulfobacteriota</taxon>
        <taxon>Desulfobaccia</taxon>
        <taxon>Desulfobaccales</taxon>
        <taxon>Desulfobaccaceae</taxon>
        <taxon>Desulfobacca</taxon>
    </lineage>
</organism>
<dbReference type="STRING" id="880072.Desac_2045"/>
<dbReference type="HOGENOM" id="CLU_2733421_0_0_7"/>
<reference evidence="2" key="2">
    <citation type="submission" date="2011-03" db="EMBL/GenBank/DDBJ databases">
        <title>The complete genome of Desulfobacca acetoxidans DSM 11109.</title>
        <authorList>
            <consortium name="US DOE Joint Genome Institute (JGI-PGF)"/>
            <person name="Lucas S."/>
            <person name="Copeland A."/>
            <person name="Lapidus A."/>
            <person name="Bruce D."/>
            <person name="Goodwin L."/>
            <person name="Pitluck S."/>
            <person name="Peters L."/>
            <person name="Kyrpides N."/>
            <person name="Mavromatis K."/>
            <person name="Ivanova N."/>
            <person name="Ovchinnikova G."/>
            <person name="Teshima H."/>
            <person name="Detter J.C."/>
            <person name="Han C."/>
            <person name="Land M."/>
            <person name="Hauser L."/>
            <person name="Markowitz V."/>
            <person name="Cheng J.-F."/>
            <person name="Hugenholtz P."/>
            <person name="Woyke T."/>
            <person name="Wu D."/>
            <person name="Spring S."/>
            <person name="Schueler E."/>
            <person name="Brambilla E."/>
            <person name="Klenk H.-P."/>
            <person name="Eisen J.A."/>
        </authorList>
    </citation>
    <scope>NUCLEOTIDE SEQUENCE [LARGE SCALE GENOMIC DNA]</scope>
    <source>
        <strain evidence="2">ATCC 700848 / DSM 11109 / ASRB2</strain>
    </source>
</reference>
<proteinExistence type="predicted"/>